<keyword evidence="3" id="KW-1185">Reference proteome</keyword>
<evidence type="ECO:0000313" key="2">
    <source>
        <dbReference type="EMBL" id="AXY67680.1"/>
    </source>
</evidence>
<organism evidence="2 3">
    <name type="scientific">Thermosynechococcus sichuanensis E542</name>
    <dbReference type="NCBI Taxonomy" id="2016101"/>
    <lineage>
        <taxon>Bacteria</taxon>
        <taxon>Bacillati</taxon>
        <taxon>Cyanobacteriota</taxon>
        <taxon>Cyanophyceae</taxon>
        <taxon>Acaryochloridales</taxon>
        <taxon>Thermosynechococcaceae</taxon>
        <taxon>Thermosynechococcus</taxon>
        <taxon>Thermosynechococcus sichuanensis</taxon>
    </lineage>
</organism>
<sequence length="187" mass="19839">MLKITRSPFPLWLTSIVLLGAIAPLPALAQRAAGDIVIIGNSPYEWGRNQRYWNHLLNLSGAAAAASTPTTSETPQEVDPKVLEQQLLRNIRVGQPQLQPVLKLPGSSVVTGTVTNNNRQPVTIQSINYEVVGANGQVLQTGAATPEPATIGPGQTVTFQQMLPTVPADIGARVRLSQPAVQLQGGV</sequence>
<proteinExistence type="predicted"/>
<dbReference type="RefSeq" id="WP_181496477.1">
    <property type="nucleotide sequence ID" value="NZ_CP032152.1"/>
</dbReference>
<keyword evidence="1" id="KW-0732">Signal</keyword>
<dbReference type="NCBIfam" id="NF038353">
    <property type="entry name" value="FxLYD_dom"/>
    <property type="match status" value="1"/>
</dbReference>
<protein>
    <submittedName>
        <fullName evidence="2">Uncharacterized protein</fullName>
    </submittedName>
</protein>
<accession>A0A3B7MIG9</accession>
<feature type="chain" id="PRO_5017566119" evidence="1">
    <location>
        <begin position="30"/>
        <end position="187"/>
    </location>
</feature>
<gene>
    <name evidence="2" type="ORF">D3A95_04670</name>
</gene>
<evidence type="ECO:0000313" key="3">
    <source>
        <dbReference type="Proteomes" id="UP000261812"/>
    </source>
</evidence>
<dbReference type="Proteomes" id="UP000261812">
    <property type="component" value="Chromosome"/>
</dbReference>
<reference evidence="3" key="1">
    <citation type="submission" date="2018-09" db="EMBL/GenBank/DDBJ databases">
        <title>Complete genome sequence of thermophilic cyanobacteria strain Thermosynechococcus elongatus PKUAC-SCTE542.</title>
        <authorList>
            <person name="Liang Y."/>
            <person name="Tang J."/>
            <person name="Daroch M."/>
        </authorList>
    </citation>
    <scope>NUCLEOTIDE SEQUENCE [LARGE SCALE GENOMIC DNA]</scope>
    <source>
        <strain evidence="3">E542</strain>
    </source>
</reference>
<dbReference type="InterPro" id="IPR047676">
    <property type="entry name" value="FxLYD_dom"/>
</dbReference>
<dbReference type="KEGG" id="tsq:D3A95_04670"/>
<feature type="signal peptide" evidence="1">
    <location>
        <begin position="1"/>
        <end position="29"/>
    </location>
</feature>
<dbReference type="EMBL" id="CP032152">
    <property type="protein sequence ID" value="AXY67680.1"/>
    <property type="molecule type" value="Genomic_DNA"/>
</dbReference>
<name>A0A3B7MIG9_9CYAN</name>
<dbReference type="AlphaFoldDB" id="A0A3B7MIG9"/>
<evidence type="ECO:0000256" key="1">
    <source>
        <dbReference type="SAM" id="SignalP"/>
    </source>
</evidence>